<keyword evidence="2" id="KW-1185">Reference proteome</keyword>
<name>A0AAD9GTV5_9STRA</name>
<dbReference type="EMBL" id="JASMQC010000006">
    <property type="protein sequence ID" value="KAK1944524.1"/>
    <property type="molecule type" value="Genomic_DNA"/>
</dbReference>
<reference evidence="1" key="1">
    <citation type="submission" date="2023-08" db="EMBL/GenBank/DDBJ databases">
        <title>Reference Genome Resource for the Citrus Pathogen Phytophthora citrophthora.</title>
        <authorList>
            <person name="Moller H."/>
            <person name="Coetzee B."/>
            <person name="Rose L.J."/>
            <person name="Van Niekerk J.M."/>
        </authorList>
    </citation>
    <scope>NUCLEOTIDE SEQUENCE</scope>
    <source>
        <strain evidence="1">STE-U-9442</strain>
    </source>
</reference>
<evidence type="ECO:0000313" key="2">
    <source>
        <dbReference type="Proteomes" id="UP001259832"/>
    </source>
</evidence>
<dbReference type="Proteomes" id="UP001259832">
    <property type="component" value="Unassembled WGS sequence"/>
</dbReference>
<proteinExistence type="predicted"/>
<comment type="caution">
    <text evidence="1">The sequence shown here is derived from an EMBL/GenBank/DDBJ whole genome shotgun (WGS) entry which is preliminary data.</text>
</comment>
<dbReference type="AlphaFoldDB" id="A0AAD9GTV5"/>
<gene>
    <name evidence="1" type="ORF">P3T76_004436</name>
</gene>
<accession>A0AAD9GTV5</accession>
<evidence type="ECO:0000313" key="1">
    <source>
        <dbReference type="EMBL" id="KAK1944524.1"/>
    </source>
</evidence>
<sequence>MYHNKSLELDGTLETKLKDVLDGSKKVINSLKKRGLMKVVNQFKKEMATSLPDNVSVKEISELREHCRRWSGSCVSARPYKSSS</sequence>
<protein>
    <submittedName>
        <fullName evidence="1">Uncharacterized protein</fullName>
    </submittedName>
</protein>
<organism evidence="1 2">
    <name type="scientific">Phytophthora citrophthora</name>
    <dbReference type="NCBI Taxonomy" id="4793"/>
    <lineage>
        <taxon>Eukaryota</taxon>
        <taxon>Sar</taxon>
        <taxon>Stramenopiles</taxon>
        <taxon>Oomycota</taxon>
        <taxon>Peronosporomycetes</taxon>
        <taxon>Peronosporales</taxon>
        <taxon>Peronosporaceae</taxon>
        <taxon>Phytophthora</taxon>
    </lineage>
</organism>